<feature type="domain" description="PAS" evidence="1">
    <location>
        <begin position="30"/>
        <end position="71"/>
    </location>
</feature>
<reference evidence="3 4" key="1">
    <citation type="submission" date="2016-11" db="EMBL/GenBank/DDBJ databases">
        <authorList>
            <person name="Jaros S."/>
            <person name="Januszkiewicz K."/>
            <person name="Wedrychowicz H."/>
        </authorList>
    </citation>
    <scope>NUCLEOTIDE SEQUENCE [LARGE SCALE GENOMIC DNA]</scope>
    <source>
        <strain evidence="3 4">DSM 12906</strain>
    </source>
</reference>
<dbReference type="Pfam" id="PF08448">
    <property type="entry name" value="PAS_4"/>
    <property type="match status" value="1"/>
</dbReference>
<dbReference type="InterPro" id="IPR011006">
    <property type="entry name" value="CheY-like_superfamily"/>
</dbReference>
<dbReference type="InterPro" id="IPR005561">
    <property type="entry name" value="ANTAR"/>
</dbReference>
<proteinExistence type="predicted"/>
<accession>A0A1M6ESU1</accession>
<sequence length="359" mass="39594">MTVLGGVPQLPSVGLPSAPTDAMVDHMAIDAEWRRVAMESMRDGLLLFDADGVVVEMNQAFIDLMGYGMEDAPLRPPYPWWPTAEEDAEALREIQTSFEDVLNGRTPETEFAFYNRERAKVWVQSSGAVIHHAARGVTHLRVVRDITRQRVAQERRAAAADVSHRFATTEDLDDLIGTAEYGFGLLFDGDCTIQLGEGDEQRSFNSRLPHSHAPLPPPVELGLAGKPNPDTKALRAGILLVPQTSSVTCRAWVQFPRVRRITVDEMIAADLLAAAFAAGFERLTTEVEASDRLGNLMVAVESHRVVGQATGILVERHHILPNEAFDRLRRASQHRNIKVRELAEWVIESGLDPEGPGSA</sequence>
<dbReference type="NCBIfam" id="TIGR00229">
    <property type="entry name" value="sensory_box"/>
    <property type="match status" value="1"/>
</dbReference>
<dbReference type="SUPFAM" id="SSF52172">
    <property type="entry name" value="CheY-like"/>
    <property type="match status" value="1"/>
</dbReference>
<dbReference type="InterPro" id="IPR013656">
    <property type="entry name" value="PAS_4"/>
</dbReference>
<evidence type="ECO:0000313" key="3">
    <source>
        <dbReference type="EMBL" id="SHI88463.1"/>
    </source>
</evidence>
<dbReference type="InterPro" id="IPR000014">
    <property type="entry name" value="PAS"/>
</dbReference>
<feature type="domain" description="ANTAR" evidence="2">
    <location>
        <begin position="286"/>
        <end position="347"/>
    </location>
</feature>
<dbReference type="Gene3D" id="3.30.450.20">
    <property type="entry name" value="PAS domain"/>
    <property type="match status" value="1"/>
</dbReference>
<dbReference type="SUPFAM" id="SSF55785">
    <property type="entry name" value="PYP-like sensor domain (PAS domain)"/>
    <property type="match status" value="1"/>
</dbReference>
<dbReference type="AlphaFoldDB" id="A0A1M6ESU1"/>
<dbReference type="CDD" id="cd00130">
    <property type="entry name" value="PAS"/>
    <property type="match status" value="1"/>
</dbReference>
<dbReference type="SMART" id="SM01012">
    <property type="entry name" value="ANTAR"/>
    <property type="match status" value="1"/>
</dbReference>
<dbReference type="SMART" id="SM00091">
    <property type="entry name" value="PAS"/>
    <property type="match status" value="1"/>
</dbReference>
<gene>
    <name evidence="3" type="ORF">SAMN02745244_01269</name>
</gene>
<dbReference type="InterPro" id="IPR035965">
    <property type="entry name" value="PAS-like_dom_sf"/>
</dbReference>
<dbReference type="STRING" id="1123357.SAMN02745244_01269"/>
<dbReference type="EMBL" id="FQZG01000018">
    <property type="protein sequence ID" value="SHI88463.1"/>
    <property type="molecule type" value="Genomic_DNA"/>
</dbReference>
<evidence type="ECO:0000259" key="1">
    <source>
        <dbReference type="PROSITE" id="PS50112"/>
    </source>
</evidence>
<dbReference type="PROSITE" id="PS50921">
    <property type="entry name" value="ANTAR"/>
    <property type="match status" value="1"/>
</dbReference>
<dbReference type="SMART" id="SM00086">
    <property type="entry name" value="PAC"/>
    <property type="match status" value="1"/>
</dbReference>
<dbReference type="Pfam" id="PF03861">
    <property type="entry name" value="ANTAR"/>
    <property type="match status" value="1"/>
</dbReference>
<dbReference type="InterPro" id="IPR001610">
    <property type="entry name" value="PAC"/>
</dbReference>
<dbReference type="Proteomes" id="UP000184512">
    <property type="component" value="Unassembled WGS sequence"/>
</dbReference>
<organism evidence="3 4">
    <name type="scientific">Tessaracoccus bendigoensis DSM 12906</name>
    <dbReference type="NCBI Taxonomy" id="1123357"/>
    <lineage>
        <taxon>Bacteria</taxon>
        <taxon>Bacillati</taxon>
        <taxon>Actinomycetota</taxon>
        <taxon>Actinomycetes</taxon>
        <taxon>Propionibacteriales</taxon>
        <taxon>Propionibacteriaceae</taxon>
        <taxon>Tessaracoccus</taxon>
    </lineage>
</organism>
<dbReference type="PROSITE" id="PS50112">
    <property type="entry name" value="PAS"/>
    <property type="match status" value="1"/>
</dbReference>
<dbReference type="Gene3D" id="1.10.10.10">
    <property type="entry name" value="Winged helix-like DNA-binding domain superfamily/Winged helix DNA-binding domain"/>
    <property type="match status" value="1"/>
</dbReference>
<name>A0A1M6ESU1_9ACTN</name>
<dbReference type="GO" id="GO:0003723">
    <property type="term" value="F:RNA binding"/>
    <property type="evidence" value="ECO:0007669"/>
    <property type="project" value="InterPro"/>
</dbReference>
<dbReference type="OrthoDB" id="3688893at2"/>
<evidence type="ECO:0000313" key="4">
    <source>
        <dbReference type="Proteomes" id="UP000184512"/>
    </source>
</evidence>
<dbReference type="InterPro" id="IPR036388">
    <property type="entry name" value="WH-like_DNA-bd_sf"/>
</dbReference>
<dbReference type="RefSeq" id="WP_073186698.1">
    <property type="nucleotide sequence ID" value="NZ_FQZG01000018.1"/>
</dbReference>
<protein>
    <submittedName>
        <fullName evidence="3">PAS domain S-box-containing protein</fullName>
    </submittedName>
</protein>
<evidence type="ECO:0000259" key="2">
    <source>
        <dbReference type="PROSITE" id="PS50921"/>
    </source>
</evidence>
<keyword evidence="4" id="KW-1185">Reference proteome</keyword>